<feature type="non-terminal residue" evidence="1">
    <location>
        <position position="1"/>
    </location>
</feature>
<proteinExistence type="predicted"/>
<name>A0A060C3S0_9GAMM</name>
<evidence type="ECO:0000313" key="1">
    <source>
        <dbReference type="EMBL" id="AIA87685.1"/>
    </source>
</evidence>
<organism evidence="1">
    <name type="scientific">uncultured Methylococcus sp</name>
    <dbReference type="NCBI Taxonomy" id="236501"/>
    <lineage>
        <taxon>Bacteria</taxon>
        <taxon>Pseudomonadati</taxon>
        <taxon>Pseudomonadota</taxon>
        <taxon>Gammaproteobacteria</taxon>
        <taxon>Methylococcales</taxon>
        <taxon>Methylococcaceae</taxon>
        <taxon>Methylococcus</taxon>
        <taxon>environmental samples</taxon>
    </lineage>
</organism>
<dbReference type="AlphaFoldDB" id="A0A060C3S0"/>
<dbReference type="EMBL" id="KF120412">
    <property type="protein sequence ID" value="AIA87685.1"/>
    <property type="molecule type" value="Genomic_DNA"/>
</dbReference>
<feature type="non-terminal residue" evidence="1">
    <location>
        <position position="135"/>
    </location>
</feature>
<sequence length="135" mass="14923">SPLAYLCSRHPVVSHTFVDNEILALEAAGWPLVVASLNPPRDEFIHPRLLALKAPRLYPPPPAALDRLEAQARAQGRWPQGLIDEHIERFGPSSKPAQRARNALWLEAALQRHGVGHVHLHFANAATHTALFLHG</sequence>
<protein>
    <submittedName>
        <fullName evidence="1">CAZy families GT4 protein</fullName>
    </submittedName>
</protein>
<reference evidence="1" key="1">
    <citation type="journal article" date="2013" name="Environ. Microbiol.">
        <title>Seasonally variable intestinal metagenomes of the red palm weevil (Rhynchophorus ferrugineus).</title>
        <authorList>
            <person name="Jia S."/>
            <person name="Zhang X."/>
            <person name="Zhang G."/>
            <person name="Yin A."/>
            <person name="Zhang S."/>
            <person name="Li F."/>
            <person name="Wang L."/>
            <person name="Zhao D."/>
            <person name="Yun Q."/>
            <person name="Tala"/>
            <person name="Wang J."/>
            <person name="Sun G."/>
            <person name="Baabdullah M."/>
            <person name="Yu X."/>
            <person name="Hu S."/>
            <person name="Al-Mssallem I.S."/>
            <person name="Yu J."/>
        </authorList>
    </citation>
    <scope>NUCLEOTIDE SEQUENCE</scope>
</reference>
<accession>A0A060C3S0</accession>